<evidence type="ECO:0000256" key="5">
    <source>
        <dbReference type="SAM" id="MobiDB-lite"/>
    </source>
</evidence>
<feature type="compositionally biased region" description="Basic and acidic residues" evidence="5">
    <location>
        <begin position="164"/>
        <end position="241"/>
    </location>
</feature>
<keyword evidence="3" id="KW-0862">Zinc</keyword>
<dbReference type="Gene3D" id="1.10.220.150">
    <property type="entry name" value="Arf GTPase activating protein"/>
    <property type="match status" value="1"/>
</dbReference>
<dbReference type="InterPro" id="IPR001164">
    <property type="entry name" value="ArfGAP_dom"/>
</dbReference>
<accession>A0AA38F4Y9</accession>
<sequence length="737" mass="80303">MANRLKEDEKNERIIRGLLKIAPNRRCINCNSLGPQYVCTNFWTFVCTTCSGIHREFTHRVKSVSMAKFTSQEVNFLQQGGNQKAKEIYFKEFDSQRHPYPDSSNVDRLRDFIKHVYVEKRYSGDRGGDKPPRGKTGDKDDAYESRRPDSYRSDSRSPPYEDTYADRRYSDRSGHGARYDRGRYDEKGYDERRNSYDEKRSPGQYESDRGKYDRGYQENRRYDDSHKTSPGQDNHRFDNTYKRSPGHLESGGDRFRFDDRRFPDAPDRRRPEERSPNYQRDFSPPPVRPVRDILGDDVPTLRVSDFPRANGSRDGEGSSRSLPEIRKEFRGQRTASSSSMGSVEGTSPTLKRVNSGSLIDFSAEPEPSSAAIQPDAFAVSSVKQPSTAVQQDLFAISSFKQPSTTAHQDPFAVPFFSQPSPAVQQDLFGVSSVPQPSTASASDNGGWATFDWAPQSAPAPVPVPAPAPASDPLQSLAPAPAPLAPVPGTSAGNLDPFGKANNAGQWSWAPQQAQGPALFASGANNFPTVPQSVQASNGISGSQSWNGVLSSTASSGLNASQNVQPVQAAAKPPLPNMDVGSQQVQQTAGSTKNARREIPEDLFAPLYPEPVVHNTGFHLGSQLGGVSGVQYPFAGMSLPGQAPFSRPPSKSTNPFDTMGESPVPQGSLFPSMGSLQAALPDFTAPTMSGHGPAVGTLNGQWTPPSQAPVPHPLATPGYFMGQQVPKQVQSGAVLPSN</sequence>
<evidence type="ECO:0000313" key="8">
    <source>
        <dbReference type="Proteomes" id="UP000824469"/>
    </source>
</evidence>
<feature type="region of interest" description="Disordered" evidence="5">
    <location>
        <begin position="433"/>
        <end position="482"/>
    </location>
</feature>
<dbReference type="InterPro" id="IPR037278">
    <property type="entry name" value="ARFGAP/RecO"/>
</dbReference>
<dbReference type="AlphaFoldDB" id="A0AA38F4Y9"/>
<evidence type="ECO:0000259" key="6">
    <source>
        <dbReference type="PROSITE" id="PS50115"/>
    </source>
</evidence>
<dbReference type="EMBL" id="JAHRHJ020003813">
    <property type="protein sequence ID" value="KAH9289211.1"/>
    <property type="molecule type" value="Genomic_DNA"/>
</dbReference>
<reference evidence="7 8" key="1">
    <citation type="journal article" date="2021" name="Nat. Plants">
        <title>The Taxus genome provides insights into paclitaxel biosynthesis.</title>
        <authorList>
            <person name="Xiong X."/>
            <person name="Gou J."/>
            <person name="Liao Q."/>
            <person name="Li Y."/>
            <person name="Zhou Q."/>
            <person name="Bi G."/>
            <person name="Li C."/>
            <person name="Du R."/>
            <person name="Wang X."/>
            <person name="Sun T."/>
            <person name="Guo L."/>
            <person name="Liang H."/>
            <person name="Lu P."/>
            <person name="Wu Y."/>
            <person name="Zhang Z."/>
            <person name="Ro D.K."/>
            <person name="Shang Y."/>
            <person name="Huang S."/>
            <person name="Yan J."/>
        </authorList>
    </citation>
    <scope>NUCLEOTIDE SEQUENCE [LARGE SCALE GENOMIC DNA]</scope>
    <source>
        <strain evidence="7">Ta-2019</strain>
    </source>
</reference>
<proteinExistence type="predicted"/>
<feature type="compositionally biased region" description="Pro residues" evidence="5">
    <location>
        <begin position="457"/>
        <end position="469"/>
    </location>
</feature>
<keyword evidence="1" id="KW-0479">Metal-binding</keyword>
<evidence type="ECO:0000256" key="4">
    <source>
        <dbReference type="PROSITE-ProRule" id="PRU00288"/>
    </source>
</evidence>
<dbReference type="PANTHER" id="PTHR46085">
    <property type="entry name" value="ARFGAP/RECO-RELATED"/>
    <property type="match status" value="1"/>
</dbReference>
<gene>
    <name evidence="7" type="ORF">KI387_033328</name>
</gene>
<dbReference type="SMART" id="SM00105">
    <property type="entry name" value="ArfGap"/>
    <property type="match status" value="1"/>
</dbReference>
<protein>
    <recommendedName>
        <fullName evidence="6">Arf-GAP domain-containing protein</fullName>
    </recommendedName>
</protein>
<organism evidence="7 8">
    <name type="scientific">Taxus chinensis</name>
    <name type="common">Chinese yew</name>
    <name type="synonym">Taxus wallichiana var. chinensis</name>
    <dbReference type="NCBI Taxonomy" id="29808"/>
    <lineage>
        <taxon>Eukaryota</taxon>
        <taxon>Viridiplantae</taxon>
        <taxon>Streptophyta</taxon>
        <taxon>Embryophyta</taxon>
        <taxon>Tracheophyta</taxon>
        <taxon>Spermatophyta</taxon>
        <taxon>Pinopsida</taxon>
        <taxon>Pinidae</taxon>
        <taxon>Conifers II</taxon>
        <taxon>Cupressales</taxon>
        <taxon>Taxaceae</taxon>
        <taxon>Taxus</taxon>
    </lineage>
</organism>
<feature type="non-terminal residue" evidence="7">
    <location>
        <position position="737"/>
    </location>
</feature>
<feature type="compositionally biased region" description="Polar residues" evidence="5">
    <location>
        <begin position="433"/>
        <end position="443"/>
    </location>
</feature>
<feature type="compositionally biased region" description="Low complexity" evidence="5">
    <location>
        <begin position="336"/>
        <end position="347"/>
    </location>
</feature>
<feature type="domain" description="Arf-GAP" evidence="6">
    <location>
        <begin position="12"/>
        <end position="130"/>
    </location>
</feature>
<feature type="compositionally biased region" description="Basic and acidic residues" evidence="5">
    <location>
        <begin position="311"/>
        <end position="331"/>
    </location>
</feature>
<evidence type="ECO:0000256" key="1">
    <source>
        <dbReference type="ARBA" id="ARBA00022723"/>
    </source>
</evidence>
<keyword evidence="8" id="KW-1185">Reference proteome</keyword>
<dbReference type="PROSITE" id="PS50115">
    <property type="entry name" value="ARFGAP"/>
    <property type="match status" value="1"/>
</dbReference>
<evidence type="ECO:0000256" key="3">
    <source>
        <dbReference type="ARBA" id="ARBA00022833"/>
    </source>
</evidence>
<comment type="caution">
    <text evidence="7">The sequence shown here is derived from an EMBL/GenBank/DDBJ whole genome shotgun (WGS) entry which is preliminary data.</text>
</comment>
<name>A0AA38F4Y9_TAXCH</name>
<dbReference type="GO" id="GO:0008270">
    <property type="term" value="F:zinc ion binding"/>
    <property type="evidence" value="ECO:0007669"/>
    <property type="project" value="UniProtKB-KW"/>
</dbReference>
<dbReference type="GO" id="GO:0005096">
    <property type="term" value="F:GTPase activator activity"/>
    <property type="evidence" value="ECO:0007669"/>
    <property type="project" value="InterPro"/>
</dbReference>
<feature type="compositionally biased region" description="Basic and acidic residues" evidence="5">
    <location>
        <begin position="250"/>
        <end position="275"/>
    </location>
</feature>
<keyword evidence="2 4" id="KW-0863">Zinc-finger</keyword>
<feature type="compositionally biased region" description="Basic and acidic residues" evidence="5">
    <location>
        <begin position="121"/>
        <end position="155"/>
    </location>
</feature>
<dbReference type="OMA" id="SANNDNW"/>
<evidence type="ECO:0000313" key="7">
    <source>
        <dbReference type="EMBL" id="KAH9289211.1"/>
    </source>
</evidence>
<dbReference type="SUPFAM" id="SSF57863">
    <property type="entry name" value="ArfGap/RecO-like zinc finger"/>
    <property type="match status" value="1"/>
</dbReference>
<feature type="region of interest" description="Disordered" evidence="5">
    <location>
        <begin position="121"/>
        <end position="353"/>
    </location>
</feature>
<dbReference type="CDD" id="cd08838">
    <property type="entry name" value="ArfGap_AGFG"/>
    <property type="match status" value="1"/>
</dbReference>
<dbReference type="InterPro" id="IPR038508">
    <property type="entry name" value="ArfGAP_dom_sf"/>
</dbReference>
<dbReference type="Pfam" id="PF01412">
    <property type="entry name" value="ArfGap"/>
    <property type="match status" value="1"/>
</dbReference>
<evidence type="ECO:0000256" key="2">
    <source>
        <dbReference type="ARBA" id="ARBA00022771"/>
    </source>
</evidence>
<dbReference type="PRINTS" id="PR00405">
    <property type="entry name" value="REVINTRACTNG"/>
</dbReference>
<dbReference type="FunFam" id="1.10.220.150:FF:000005">
    <property type="entry name" value="Arf-GAP domain and FG repeat-containing protein 1"/>
    <property type="match status" value="1"/>
</dbReference>
<dbReference type="Proteomes" id="UP000824469">
    <property type="component" value="Unassembled WGS sequence"/>
</dbReference>
<dbReference type="PANTHER" id="PTHR46085:SF3">
    <property type="entry name" value="ARF GTPASE ACTIVATING PROTEIN"/>
    <property type="match status" value="1"/>
</dbReference>
<dbReference type="InterPro" id="IPR044820">
    <property type="entry name" value="AGD14-like"/>
</dbReference>